<dbReference type="NCBIfam" id="TIGR01512">
    <property type="entry name" value="ATPase-IB2_Cd"/>
    <property type="match status" value="1"/>
</dbReference>
<feature type="transmembrane region" description="Helical" evidence="8">
    <location>
        <begin position="265"/>
        <end position="283"/>
    </location>
</feature>
<dbReference type="PANTHER" id="PTHR48085:SF5">
    <property type="entry name" value="CADMIUM_ZINC-TRANSPORTING ATPASE HMA4-RELATED"/>
    <property type="match status" value="1"/>
</dbReference>
<dbReference type="SUPFAM" id="SSF81665">
    <property type="entry name" value="Calcium ATPase, transmembrane domain M"/>
    <property type="match status" value="1"/>
</dbReference>
<keyword evidence="11" id="KW-1185">Reference proteome</keyword>
<evidence type="ECO:0000313" key="10">
    <source>
        <dbReference type="EMBL" id="MCB8876958.1"/>
    </source>
</evidence>
<evidence type="ECO:0000259" key="9">
    <source>
        <dbReference type="Pfam" id="PF00122"/>
    </source>
</evidence>
<dbReference type="EMBL" id="JAESVB010000009">
    <property type="protein sequence ID" value="MCB8876958.1"/>
    <property type="molecule type" value="Genomic_DNA"/>
</dbReference>
<dbReference type="RefSeq" id="WP_227322616.1">
    <property type="nucleotide sequence ID" value="NZ_JAESVB010000009.1"/>
</dbReference>
<dbReference type="InterPro" id="IPR008250">
    <property type="entry name" value="ATPase_P-typ_transduc_dom_A_sf"/>
</dbReference>
<evidence type="ECO:0000256" key="7">
    <source>
        <dbReference type="ARBA" id="ARBA00047308"/>
    </source>
</evidence>
<comment type="caution">
    <text evidence="10">The sequence shown here is derived from an EMBL/GenBank/DDBJ whole genome shotgun (WGS) entry which is preliminary data.</text>
</comment>
<keyword evidence="4 8" id="KW-1133">Transmembrane helix</keyword>
<dbReference type="InterPro" id="IPR051014">
    <property type="entry name" value="Cation_Transport_ATPase_IB"/>
</dbReference>
<protein>
    <recommendedName>
        <fullName evidence="6">P-type Zn(2+) transporter</fullName>
        <ecNumber evidence="6">7.2.2.12</ecNumber>
    </recommendedName>
</protein>
<organism evidence="10 11">
    <name type="scientific">Acidisoma silvae</name>
    <dbReference type="NCBI Taxonomy" id="2802396"/>
    <lineage>
        <taxon>Bacteria</taxon>
        <taxon>Pseudomonadati</taxon>
        <taxon>Pseudomonadota</taxon>
        <taxon>Alphaproteobacteria</taxon>
        <taxon>Acetobacterales</taxon>
        <taxon>Acidocellaceae</taxon>
        <taxon>Acidisoma</taxon>
    </lineage>
</organism>
<gene>
    <name evidence="10" type="primary">cadA</name>
    <name evidence="10" type="ORF">ASILVAE211_17320</name>
</gene>
<dbReference type="GO" id="GO:0005886">
    <property type="term" value="C:plasma membrane"/>
    <property type="evidence" value="ECO:0007669"/>
    <property type="project" value="UniProtKB-SubCell"/>
</dbReference>
<accession>A0A963YTW7</accession>
<dbReference type="AlphaFoldDB" id="A0A963YTW7"/>
<sequence length="662" mass="69050">MSATALPDSAAEALGQSDASKRPTLLSFAERSSLAVRLTLSMIAGGLLCIALIWRVTFPQDQNVSELVAGLAALLVTVPVLTAAWDSLRRPSLHGMSDQLVALALLACWATGDLITAALLPIVMIIGHVLEERSLLGSREAIGALGRLVQSSARRVGADGQAEDVPTQALRIGDRILLHAGDRVPVDGVIREGAANLDTASLTGESVPIEVHAGAPIMAGSVNLDGSLVVEVTRIGDDTTLGKIVALMHEAEAAKPPVTRLLEAYSGHYMVLILLVAAGVWFATGSTAAMLAVLVASCPCALVLAAPATAVAAIAVAARHGILIKGSAFLEQLAEVSSVVFDKTGTVTTGKLNLVRLHAMPGVAEGEMMALAASLGNESNHPVSRALAGIVAPDLHLPLQDVREDRGLGMHARLGDDRIAMGRPALLASFGIVAHDMPEHDGPMVALSRGTRFLGWLMLADEPRAESFEALEDLRKLGLRRQILLTGDRAQVAQRIGRQLGIEDICADALPEQKMHRVLDEVRDGFKPMVIGDGINDSLALKAGAVGVAMGAQGTDVALASADLVLMTSDLRRLATCIRLSRRCRRTIHVNVAFGLGWTIILIVLAACGLLGAEGAIIAAVVHNFSTLVGMANSGRLLLFDETGPAPRSAGINARGAVPTAA</sequence>
<dbReference type="Pfam" id="PF00702">
    <property type="entry name" value="Hydrolase"/>
    <property type="match status" value="1"/>
</dbReference>
<dbReference type="InterPro" id="IPR027256">
    <property type="entry name" value="P-typ_ATPase_IB"/>
</dbReference>
<dbReference type="InterPro" id="IPR059000">
    <property type="entry name" value="ATPase_P-type_domA"/>
</dbReference>
<keyword evidence="5 8" id="KW-0472">Membrane</keyword>
<dbReference type="GO" id="GO:0015086">
    <property type="term" value="F:cadmium ion transmembrane transporter activity"/>
    <property type="evidence" value="ECO:0007669"/>
    <property type="project" value="TreeGrafter"/>
</dbReference>
<dbReference type="InterPro" id="IPR001757">
    <property type="entry name" value="P_typ_ATPase"/>
</dbReference>
<dbReference type="PROSITE" id="PS00154">
    <property type="entry name" value="ATPASE_E1_E2"/>
    <property type="match status" value="1"/>
</dbReference>
<dbReference type="InterPro" id="IPR018303">
    <property type="entry name" value="ATPase_P-typ_P_site"/>
</dbReference>
<evidence type="ECO:0000256" key="1">
    <source>
        <dbReference type="ARBA" id="ARBA00004370"/>
    </source>
</evidence>
<evidence type="ECO:0000256" key="2">
    <source>
        <dbReference type="ARBA" id="ARBA00006024"/>
    </source>
</evidence>
<keyword evidence="8" id="KW-0067">ATP-binding</keyword>
<dbReference type="InterPro" id="IPR036412">
    <property type="entry name" value="HAD-like_sf"/>
</dbReference>
<reference evidence="10" key="1">
    <citation type="journal article" date="2021" name="Microorganisms">
        <title>Acidisoma silvae sp. nov. and Acidisomacellulosilytica sp. nov., Two Acidophilic Bacteria Isolated from Decaying Wood, Hydrolyzing Cellulose and Producing Poly-3-hydroxybutyrate.</title>
        <authorList>
            <person name="Mieszkin S."/>
            <person name="Pouder E."/>
            <person name="Uroz S."/>
            <person name="Simon-Colin C."/>
            <person name="Alain K."/>
        </authorList>
    </citation>
    <scope>NUCLEOTIDE SEQUENCE</scope>
    <source>
        <strain evidence="10">HW T2.11</strain>
    </source>
</reference>
<proteinExistence type="inferred from homology"/>
<dbReference type="PRINTS" id="PR00119">
    <property type="entry name" value="CATATPASE"/>
</dbReference>
<feature type="transmembrane region" description="Helical" evidence="8">
    <location>
        <begin position="34"/>
        <end position="54"/>
    </location>
</feature>
<keyword evidence="8" id="KW-1003">Cell membrane</keyword>
<keyword evidence="8" id="KW-0547">Nucleotide-binding</keyword>
<dbReference type="InterPro" id="IPR023298">
    <property type="entry name" value="ATPase_P-typ_TM_dom_sf"/>
</dbReference>
<dbReference type="EC" id="7.2.2.12" evidence="6"/>
<dbReference type="SUPFAM" id="SSF56784">
    <property type="entry name" value="HAD-like"/>
    <property type="match status" value="1"/>
</dbReference>
<feature type="transmembrane region" description="Helical" evidence="8">
    <location>
        <begin position="100"/>
        <end position="130"/>
    </location>
</feature>
<feature type="transmembrane region" description="Helical" evidence="8">
    <location>
        <begin position="66"/>
        <end position="85"/>
    </location>
</feature>
<feature type="transmembrane region" description="Helical" evidence="8">
    <location>
        <begin position="588"/>
        <end position="612"/>
    </location>
</feature>
<evidence type="ECO:0000256" key="3">
    <source>
        <dbReference type="ARBA" id="ARBA00022692"/>
    </source>
</evidence>
<feature type="transmembrane region" description="Helical" evidence="8">
    <location>
        <begin position="618"/>
        <end position="639"/>
    </location>
</feature>
<comment type="similarity">
    <text evidence="2 8">Belongs to the cation transport ATPase (P-type) (TC 3.A.3) family. Type IB subfamily.</text>
</comment>
<evidence type="ECO:0000256" key="4">
    <source>
        <dbReference type="ARBA" id="ARBA00022989"/>
    </source>
</evidence>
<feature type="domain" description="P-type ATPase A" evidence="9">
    <location>
        <begin position="148"/>
        <end position="248"/>
    </location>
</feature>
<dbReference type="GO" id="GO:0005524">
    <property type="term" value="F:ATP binding"/>
    <property type="evidence" value="ECO:0007669"/>
    <property type="project" value="UniProtKB-UniRule"/>
</dbReference>
<dbReference type="GO" id="GO:0046872">
    <property type="term" value="F:metal ion binding"/>
    <property type="evidence" value="ECO:0007669"/>
    <property type="project" value="UniProtKB-KW"/>
</dbReference>
<evidence type="ECO:0000256" key="5">
    <source>
        <dbReference type="ARBA" id="ARBA00023136"/>
    </source>
</evidence>
<reference evidence="10" key="2">
    <citation type="submission" date="2021-01" db="EMBL/GenBank/DDBJ databases">
        <authorList>
            <person name="Mieszkin S."/>
            <person name="Pouder E."/>
            <person name="Alain K."/>
        </authorList>
    </citation>
    <scope>NUCLEOTIDE SEQUENCE</scope>
    <source>
        <strain evidence="10">HW T2.11</strain>
    </source>
</reference>
<dbReference type="InterPro" id="IPR023214">
    <property type="entry name" value="HAD_sf"/>
</dbReference>
<dbReference type="Proteomes" id="UP000708298">
    <property type="component" value="Unassembled WGS sequence"/>
</dbReference>
<dbReference type="NCBIfam" id="TIGR01494">
    <property type="entry name" value="ATPase_P-type"/>
    <property type="match status" value="1"/>
</dbReference>
<dbReference type="Pfam" id="PF00122">
    <property type="entry name" value="E1-E2_ATPase"/>
    <property type="match status" value="1"/>
</dbReference>
<evidence type="ECO:0000256" key="8">
    <source>
        <dbReference type="RuleBase" id="RU362081"/>
    </source>
</evidence>
<dbReference type="PANTHER" id="PTHR48085">
    <property type="entry name" value="CADMIUM/ZINC-TRANSPORTING ATPASE HMA2-RELATED"/>
    <property type="match status" value="1"/>
</dbReference>
<dbReference type="Gene3D" id="3.40.50.1000">
    <property type="entry name" value="HAD superfamily/HAD-like"/>
    <property type="match status" value="1"/>
</dbReference>
<dbReference type="InterPro" id="IPR023299">
    <property type="entry name" value="ATPase_P-typ_cyto_dom_N"/>
</dbReference>
<evidence type="ECO:0000313" key="11">
    <source>
        <dbReference type="Proteomes" id="UP000708298"/>
    </source>
</evidence>
<dbReference type="SUPFAM" id="SSF81653">
    <property type="entry name" value="Calcium ATPase, transduction domain A"/>
    <property type="match status" value="1"/>
</dbReference>
<dbReference type="Gene3D" id="2.70.150.10">
    <property type="entry name" value="Calcium-transporting ATPase, cytoplasmic transduction domain A"/>
    <property type="match status" value="1"/>
</dbReference>
<dbReference type="GO" id="GO:0016887">
    <property type="term" value="F:ATP hydrolysis activity"/>
    <property type="evidence" value="ECO:0007669"/>
    <property type="project" value="InterPro"/>
</dbReference>
<dbReference type="GO" id="GO:0016463">
    <property type="term" value="F:P-type zinc transporter activity"/>
    <property type="evidence" value="ECO:0007669"/>
    <property type="project" value="UniProtKB-EC"/>
</dbReference>
<keyword evidence="8" id="KW-0479">Metal-binding</keyword>
<dbReference type="Gene3D" id="3.40.1110.10">
    <property type="entry name" value="Calcium-transporting ATPase, cytoplasmic domain N"/>
    <property type="match status" value="1"/>
</dbReference>
<dbReference type="NCBIfam" id="TIGR01525">
    <property type="entry name" value="ATPase-IB_hvy"/>
    <property type="match status" value="1"/>
</dbReference>
<comment type="subcellular location">
    <subcellularLocation>
        <location evidence="8">Cell membrane</location>
    </subcellularLocation>
    <subcellularLocation>
        <location evidence="1">Membrane</location>
    </subcellularLocation>
</comment>
<name>A0A963YTW7_9PROT</name>
<feature type="transmembrane region" description="Helical" evidence="8">
    <location>
        <begin position="289"/>
        <end position="317"/>
    </location>
</feature>
<evidence type="ECO:0000256" key="6">
    <source>
        <dbReference type="ARBA" id="ARBA00039097"/>
    </source>
</evidence>
<comment type="catalytic activity">
    <reaction evidence="7">
        <text>Zn(2+)(in) + ATP + H2O = Zn(2+)(out) + ADP + phosphate + H(+)</text>
        <dbReference type="Rhea" id="RHEA:20621"/>
        <dbReference type="ChEBI" id="CHEBI:15377"/>
        <dbReference type="ChEBI" id="CHEBI:15378"/>
        <dbReference type="ChEBI" id="CHEBI:29105"/>
        <dbReference type="ChEBI" id="CHEBI:30616"/>
        <dbReference type="ChEBI" id="CHEBI:43474"/>
        <dbReference type="ChEBI" id="CHEBI:456216"/>
        <dbReference type="EC" id="7.2.2.12"/>
    </reaction>
</comment>
<keyword evidence="3 8" id="KW-0812">Transmembrane</keyword>